<evidence type="ECO:0000256" key="1">
    <source>
        <dbReference type="ARBA" id="ARBA00010990"/>
    </source>
</evidence>
<gene>
    <name evidence="4" type="ORF">N7U62_02360</name>
</gene>
<proteinExistence type="inferred from homology"/>
<comment type="similarity">
    <text evidence="1">Belongs to the P-Pant transferase superfamily. Gsp/Sfp/HetI/AcpT family.</text>
</comment>
<sequence>MIKKQFKISSHIMLGIWEIEETTEQLMAGYDDKELEKISHYHPQKKAEHIASRQLIQELCKEMDIPFHGICKDSHGKPHLIDSTHHISLSHSFPKIAALINLDEPCGIDIEQPREQLARVKNKFLNEKELERCKEDLERLCIYWCAKESIYKMHGRTNLSFKQNIFIDHLKDDKVFCCIKKDDIDKPVKLNMQREDQYIVTYNL</sequence>
<accession>A0ABT3CQD3</accession>
<dbReference type="Pfam" id="PF01648">
    <property type="entry name" value="ACPS"/>
    <property type="match status" value="1"/>
</dbReference>
<feature type="domain" description="4'-phosphopantetheinyl transferase" evidence="3">
    <location>
        <begin position="105"/>
        <end position="201"/>
    </location>
</feature>
<dbReference type="SUPFAM" id="SSF56214">
    <property type="entry name" value="4'-phosphopantetheinyl transferase"/>
    <property type="match status" value="2"/>
</dbReference>
<dbReference type="InterPro" id="IPR008278">
    <property type="entry name" value="4-PPantetheinyl_Trfase_dom"/>
</dbReference>
<comment type="caution">
    <text evidence="4">The sequence shown here is derived from an EMBL/GenBank/DDBJ whole genome shotgun (WGS) entry which is preliminary data.</text>
</comment>
<dbReference type="PANTHER" id="PTHR12215:SF10">
    <property type="entry name" value="L-AMINOADIPATE-SEMIALDEHYDE DEHYDROGENASE-PHOSPHOPANTETHEINYL TRANSFERASE"/>
    <property type="match status" value="1"/>
</dbReference>
<dbReference type="Gene3D" id="3.90.470.20">
    <property type="entry name" value="4'-phosphopantetheinyl transferase domain"/>
    <property type="match status" value="1"/>
</dbReference>
<dbReference type="EMBL" id="JAOYOD010000001">
    <property type="protein sequence ID" value="MCV9385483.1"/>
    <property type="molecule type" value="Genomic_DNA"/>
</dbReference>
<dbReference type="Proteomes" id="UP001300692">
    <property type="component" value="Unassembled WGS sequence"/>
</dbReference>
<dbReference type="GO" id="GO:0016740">
    <property type="term" value="F:transferase activity"/>
    <property type="evidence" value="ECO:0007669"/>
    <property type="project" value="UniProtKB-KW"/>
</dbReference>
<dbReference type="PANTHER" id="PTHR12215">
    <property type="entry name" value="PHOSPHOPANTETHEINE TRANSFERASE"/>
    <property type="match status" value="1"/>
</dbReference>
<name>A0ABT3CQD3_9BACT</name>
<evidence type="ECO:0000313" key="5">
    <source>
        <dbReference type="Proteomes" id="UP001300692"/>
    </source>
</evidence>
<dbReference type="RefSeq" id="WP_264136272.1">
    <property type="nucleotide sequence ID" value="NZ_JAOYOD010000001.1"/>
</dbReference>
<protein>
    <submittedName>
        <fullName evidence="4">4'-phosphopantetheinyl transferase superfamily protein</fullName>
    </submittedName>
</protein>
<evidence type="ECO:0000259" key="3">
    <source>
        <dbReference type="Pfam" id="PF01648"/>
    </source>
</evidence>
<reference evidence="4 5" key="1">
    <citation type="submission" date="2022-10" db="EMBL/GenBank/DDBJ databases">
        <title>Comparative genomics and taxonomic characterization of three novel marine species of genus Reichenbachiella exhibiting antioxidant and polysaccharide degradation activities.</title>
        <authorList>
            <person name="Muhammad N."/>
            <person name="Lee Y.-J."/>
            <person name="Ko J."/>
            <person name="Kim S.-G."/>
        </authorList>
    </citation>
    <scope>NUCLEOTIDE SEQUENCE [LARGE SCALE GENOMIC DNA]</scope>
    <source>
        <strain evidence="4 5">ABR2-5</strain>
    </source>
</reference>
<evidence type="ECO:0000256" key="2">
    <source>
        <dbReference type="ARBA" id="ARBA00022679"/>
    </source>
</evidence>
<keyword evidence="5" id="KW-1185">Reference proteome</keyword>
<dbReference type="InterPro" id="IPR037143">
    <property type="entry name" value="4-PPantetheinyl_Trfase_dom_sf"/>
</dbReference>
<keyword evidence="2 4" id="KW-0808">Transferase</keyword>
<dbReference type="InterPro" id="IPR050559">
    <property type="entry name" value="P-Pant_transferase_sf"/>
</dbReference>
<evidence type="ECO:0000313" key="4">
    <source>
        <dbReference type="EMBL" id="MCV9385483.1"/>
    </source>
</evidence>
<organism evidence="4 5">
    <name type="scientific">Reichenbachiella ulvae</name>
    <dbReference type="NCBI Taxonomy" id="2980104"/>
    <lineage>
        <taxon>Bacteria</taxon>
        <taxon>Pseudomonadati</taxon>
        <taxon>Bacteroidota</taxon>
        <taxon>Cytophagia</taxon>
        <taxon>Cytophagales</taxon>
        <taxon>Reichenbachiellaceae</taxon>
        <taxon>Reichenbachiella</taxon>
    </lineage>
</organism>